<dbReference type="Pfam" id="PF00620">
    <property type="entry name" value="RhoGAP"/>
    <property type="match status" value="1"/>
</dbReference>
<feature type="compositionally biased region" description="Polar residues" evidence="1">
    <location>
        <begin position="768"/>
        <end position="780"/>
    </location>
</feature>
<feature type="compositionally biased region" description="Polar residues" evidence="1">
    <location>
        <begin position="364"/>
        <end position="396"/>
    </location>
</feature>
<feature type="region of interest" description="Disordered" evidence="1">
    <location>
        <begin position="708"/>
        <end position="729"/>
    </location>
</feature>
<dbReference type="FunCoup" id="A0A6J2WH84">
    <property type="interactions" value="867"/>
</dbReference>
<dbReference type="InterPro" id="IPR008936">
    <property type="entry name" value="Rho_GTPase_activation_prot"/>
</dbReference>
<dbReference type="AlphaFoldDB" id="A0A6J2WH84"/>
<gene>
    <name evidence="4" type="primary">arhgap11a</name>
</gene>
<evidence type="ECO:0000313" key="3">
    <source>
        <dbReference type="Proteomes" id="UP000504632"/>
    </source>
</evidence>
<feature type="region of interest" description="Disordered" evidence="1">
    <location>
        <begin position="938"/>
        <end position="982"/>
    </location>
</feature>
<dbReference type="RefSeq" id="XP_030643673.1">
    <property type="nucleotide sequence ID" value="XM_030787813.1"/>
</dbReference>
<keyword evidence="3" id="KW-1185">Reference proteome</keyword>
<organism evidence="3 4">
    <name type="scientific">Chanos chanos</name>
    <name type="common">Milkfish</name>
    <name type="synonym">Mugil chanos</name>
    <dbReference type="NCBI Taxonomy" id="29144"/>
    <lineage>
        <taxon>Eukaryota</taxon>
        <taxon>Metazoa</taxon>
        <taxon>Chordata</taxon>
        <taxon>Craniata</taxon>
        <taxon>Vertebrata</taxon>
        <taxon>Euteleostomi</taxon>
        <taxon>Actinopterygii</taxon>
        <taxon>Neopterygii</taxon>
        <taxon>Teleostei</taxon>
        <taxon>Ostariophysi</taxon>
        <taxon>Gonorynchiformes</taxon>
        <taxon>Chanidae</taxon>
        <taxon>Chanos</taxon>
    </lineage>
</organism>
<name>A0A6J2WH84_CHACN</name>
<evidence type="ECO:0000313" key="4">
    <source>
        <dbReference type="RefSeq" id="XP_030643673.1"/>
    </source>
</evidence>
<feature type="region of interest" description="Disordered" evidence="1">
    <location>
        <begin position="895"/>
        <end position="923"/>
    </location>
</feature>
<feature type="region of interest" description="Disordered" evidence="1">
    <location>
        <begin position="364"/>
        <end position="405"/>
    </location>
</feature>
<feature type="domain" description="Rho-GAP" evidence="2">
    <location>
        <begin position="49"/>
        <end position="240"/>
    </location>
</feature>
<feature type="region of interest" description="Disordered" evidence="1">
    <location>
        <begin position="296"/>
        <end position="343"/>
    </location>
</feature>
<dbReference type="GeneID" id="115823783"/>
<protein>
    <submittedName>
        <fullName evidence="4">Rho GTPase-activating protein 11A</fullName>
    </submittedName>
</protein>
<reference evidence="4" key="1">
    <citation type="submission" date="2025-08" db="UniProtKB">
        <authorList>
            <consortium name="RefSeq"/>
        </authorList>
    </citation>
    <scope>IDENTIFICATION</scope>
</reference>
<dbReference type="PANTHER" id="PTHR15670:SF4">
    <property type="entry name" value="RHO GTPASE-ACTIVATING PROTEIN 11A"/>
    <property type="match status" value="1"/>
</dbReference>
<dbReference type="InterPro" id="IPR000198">
    <property type="entry name" value="RhoGAP_dom"/>
</dbReference>
<dbReference type="InParanoid" id="A0A6J2WH84"/>
<dbReference type="PANTHER" id="PTHR15670">
    <property type="entry name" value="RHO GTPASE ACTIVATING PROTEIN 11A"/>
    <property type="match status" value="1"/>
</dbReference>
<evidence type="ECO:0000256" key="1">
    <source>
        <dbReference type="SAM" id="MobiDB-lite"/>
    </source>
</evidence>
<dbReference type="PROSITE" id="PS50238">
    <property type="entry name" value="RHOGAP"/>
    <property type="match status" value="1"/>
</dbReference>
<sequence>MKVLERNVVRLVVVQHLRATYGIKTKNWNKNKSSCNKLTAGNSVKVFGVPLDCLPHCHVLDYGDIPCFLVDSCTTLLVHIQTEGLFRKSGSVVRLKGLRAKLDQGEDCLFTALPLDVAGLLKQFFRELPEPIVPTELHSALLKAQELPTEEERTKATVLLSCVLPDRNLNSLRYFFGFLKSVAERSADNKMDSSNLAVIFAPNLLHCGEGTEKMNANTEKKLKLMAAVVQCFIENAQDLGVVPQFLLERVPAMLGCEAGVLSPSAEGQEERNTNSGVRMSCRRSLGDMVNGALTKLKSSRTPTNTPQSNQAVFSSATPVIMTPNSKRKLPSESSQSYGFSNKKRRSIKKNLGLELLPNALFGASSTPGSVHSASGTLDSSQNASSSTRMTTRQCASTARRKSKRLSYRNISRVESGKAGCFSPRVTKKEAARKSLRLRFSLGRSSRDSSVISHSIPVPKGSETIGWRLATQESVTAFHFTKDTAFSPTVLRDKSATKGSKYISKSEDNLLTPQCDMAAHRSSWNGETPDEVQAYGGDSFSDTPMSACLKVNYSSEPAIVVSKPPIMSHIPKSLCCATSAESVGSSESLGNSQAETWTGTGPTLLKIKKAFSESGSDLHAVIQNHGGRSETAGQKRVEAVIADDSVLSETPLRKERSHKITEASREPVAEDQNVTFGQIEIVPLSPLHLNSTLFETGLSGSSALTERTCDGFPSAEGESTVSSVDDEAAEPTNCSRLVDALDIQSPASFRLSPFRGVQSTPCNAKEHAQNLNTSSRSLTQESAREDQTFTSPRQQVTRARSDQAVALAAETRRLRVADHVQRFNMMTLNSPRAKVSRSPLKFQRTPVRQSVRRINSLVGERKQCTTQEEHCVSQRAPVMKAVSLESGLCTGTQLQANATEDPTQNPKNMGNPSKTRPPVLPRKPSARLAVKQCALGDVTNTVPPRAKNDLPETTVSAPLEPPKSVLSQVTERDTSRYRGSPKNPLVEGRLVSVCRPIDL</sequence>
<dbReference type="OrthoDB" id="410651at2759"/>
<dbReference type="SMART" id="SM00324">
    <property type="entry name" value="RhoGAP"/>
    <property type="match status" value="1"/>
</dbReference>
<dbReference type="CDD" id="cd04394">
    <property type="entry name" value="RhoGAP-ARHGAP11A"/>
    <property type="match status" value="1"/>
</dbReference>
<proteinExistence type="predicted"/>
<evidence type="ECO:0000259" key="2">
    <source>
        <dbReference type="PROSITE" id="PS50238"/>
    </source>
</evidence>
<dbReference type="Proteomes" id="UP000504632">
    <property type="component" value="Chromosome 1"/>
</dbReference>
<dbReference type="GO" id="GO:0005096">
    <property type="term" value="F:GTPase activator activity"/>
    <property type="evidence" value="ECO:0007669"/>
    <property type="project" value="TreeGrafter"/>
</dbReference>
<feature type="region of interest" description="Disordered" evidence="1">
    <location>
        <begin position="751"/>
        <end position="792"/>
    </location>
</feature>
<accession>A0A6J2WH84</accession>
<dbReference type="CTD" id="9824"/>
<dbReference type="InterPro" id="IPR042869">
    <property type="entry name" value="ARHGAP11A/B"/>
</dbReference>
<dbReference type="GO" id="GO:0007165">
    <property type="term" value="P:signal transduction"/>
    <property type="evidence" value="ECO:0007669"/>
    <property type="project" value="InterPro"/>
</dbReference>
<feature type="compositionally biased region" description="Polar residues" evidence="1">
    <location>
        <begin position="299"/>
        <end position="317"/>
    </location>
</feature>
<dbReference type="Gene3D" id="1.10.555.10">
    <property type="entry name" value="Rho GTPase activation protein"/>
    <property type="match status" value="1"/>
</dbReference>
<dbReference type="SUPFAM" id="SSF48350">
    <property type="entry name" value="GTPase activation domain, GAP"/>
    <property type="match status" value="1"/>
</dbReference>
<feature type="compositionally biased region" description="Polar residues" evidence="1">
    <location>
        <begin position="895"/>
        <end position="913"/>
    </location>
</feature>